<comment type="caution">
    <text evidence="3">The sequence shown here is derived from an EMBL/GenBank/DDBJ whole genome shotgun (WGS) entry which is preliminary data.</text>
</comment>
<feature type="region of interest" description="Disordered" evidence="1">
    <location>
        <begin position="27"/>
        <end position="81"/>
    </location>
</feature>
<evidence type="ECO:0000313" key="4">
    <source>
        <dbReference type="Proteomes" id="UP000255334"/>
    </source>
</evidence>
<reference evidence="3 4" key="1">
    <citation type="submission" date="2018-07" db="EMBL/GenBank/DDBJ databases">
        <title>Dyella monticola sp. nov. and Dyella psychrodurans sp. nov. isolated from monsoon evergreen broad-leaved forest soil of Dinghu Mountain, China.</title>
        <authorList>
            <person name="Gao Z."/>
            <person name="Qiu L."/>
        </authorList>
    </citation>
    <scope>NUCLEOTIDE SEQUENCE [LARGE SCALE GENOMIC DNA]</scope>
    <source>
        <strain evidence="3 4">4MSK11</strain>
    </source>
</reference>
<dbReference type="AlphaFoldDB" id="A0A370WVX6"/>
<evidence type="ECO:0000256" key="2">
    <source>
        <dbReference type="SAM" id="SignalP"/>
    </source>
</evidence>
<feature type="signal peptide" evidence="2">
    <location>
        <begin position="1"/>
        <end position="24"/>
    </location>
</feature>
<accession>A0A370WVX6</accession>
<proteinExistence type="predicted"/>
<keyword evidence="2" id="KW-0732">Signal</keyword>
<feature type="chain" id="PRO_5017083997" evidence="2">
    <location>
        <begin position="25"/>
        <end position="124"/>
    </location>
</feature>
<protein>
    <submittedName>
        <fullName evidence="3">Uncharacterized protein</fullName>
    </submittedName>
</protein>
<evidence type="ECO:0000256" key="1">
    <source>
        <dbReference type="SAM" id="MobiDB-lite"/>
    </source>
</evidence>
<dbReference type="OrthoDB" id="5959800at2"/>
<dbReference type="Proteomes" id="UP000255334">
    <property type="component" value="Unassembled WGS sequence"/>
</dbReference>
<keyword evidence="4" id="KW-1185">Reference proteome</keyword>
<organism evidence="3 4">
    <name type="scientific">Dyella psychrodurans</name>
    <dbReference type="NCBI Taxonomy" id="1927960"/>
    <lineage>
        <taxon>Bacteria</taxon>
        <taxon>Pseudomonadati</taxon>
        <taxon>Pseudomonadota</taxon>
        <taxon>Gammaproteobacteria</taxon>
        <taxon>Lysobacterales</taxon>
        <taxon>Rhodanobacteraceae</taxon>
        <taxon>Dyella</taxon>
    </lineage>
</organism>
<gene>
    <name evidence="3" type="ORF">DWU99_19460</name>
</gene>
<evidence type="ECO:0000313" key="3">
    <source>
        <dbReference type="EMBL" id="RDS80308.1"/>
    </source>
</evidence>
<sequence>MTYRIPLLASLVSAGLLFTGIAFAQSQTMPPANPPQSNVAPPTTGTDSTTFNASQGQVTIHSTMSQTPSTASPPSFEQLSGGSKFITEDQASAYPPLANDFSYVAGHSDRISKSQYERWLQNLN</sequence>
<dbReference type="RefSeq" id="WP_115479762.1">
    <property type="nucleotide sequence ID" value="NZ_QRBF01000010.1"/>
</dbReference>
<dbReference type="EMBL" id="QRBF01000010">
    <property type="protein sequence ID" value="RDS80308.1"/>
    <property type="molecule type" value="Genomic_DNA"/>
</dbReference>
<name>A0A370WVX6_9GAMM</name>